<dbReference type="SUPFAM" id="SSF57903">
    <property type="entry name" value="FYVE/PHD zinc finger"/>
    <property type="match status" value="1"/>
</dbReference>
<dbReference type="InterPro" id="IPR019786">
    <property type="entry name" value="Zinc_finger_PHD-type_CS"/>
</dbReference>
<evidence type="ECO:0000259" key="6">
    <source>
        <dbReference type="PROSITE" id="PS50016"/>
    </source>
</evidence>
<feature type="region of interest" description="Disordered" evidence="5">
    <location>
        <begin position="765"/>
        <end position="871"/>
    </location>
</feature>
<dbReference type="Pfam" id="PF00628">
    <property type="entry name" value="PHD"/>
    <property type="match status" value="1"/>
</dbReference>
<accession>A0A197K3H5</accession>
<dbReference type="GO" id="GO:0008270">
    <property type="term" value="F:zinc ion binding"/>
    <property type="evidence" value="ECO:0007669"/>
    <property type="project" value="UniProtKB-KW"/>
</dbReference>
<dbReference type="GO" id="GO:0033698">
    <property type="term" value="C:Rpd3L complex"/>
    <property type="evidence" value="ECO:0007669"/>
    <property type="project" value="TreeGrafter"/>
</dbReference>
<dbReference type="InterPro" id="IPR013083">
    <property type="entry name" value="Znf_RING/FYVE/PHD"/>
</dbReference>
<feature type="compositionally biased region" description="Acidic residues" evidence="5">
    <location>
        <begin position="152"/>
        <end position="161"/>
    </location>
</feature>
<name>A0A197K3H5_9FUNG</name>
<gene>
    <name evidence="7" type="ORF">K457DRAFT_124714</name>
</gene>
<evidence type="ECO:0000256" key="4">
    <source>
        <dbReference type="PROSITE-ProRule" id="PRU00146"/>
    </source>
</evidence>
<feature type="compositionally biased region" description="Low complexity" evidence="5">
    <location>
        <begin position="96"/>
        <end position="106"/>
    </location>
</feature>
<evidence type="ECO:0000256" key="2">
    <source>
        <dbReference type="ARBA" id="ARBA00022771"/>
    </source>
</evidence>
<protein>
    <recommendedName>
        <fullName evidence="6">PHD-type domain-containing protein</fullName>
    </recommendedName>
</protein>
<dbReference type="PROSITE" id="PS01359">
    <property type="entry name" value="ZF_PHD_1"/>
    <property type="match status" value="1"/>
</dbReference>
<evidence type="ECO:0000313" key="7">
    <source>
        <dbReference type="EMBL" id="OAQ31009.1"/>
    </source>
</evidence>
<dbReference type="InterPro" id="IPR019787">
    <property type="entry name" value="Znf_PHD-finger"/>
</dbReference>
<dbReference type="AlphaFoldDB" id="A0A197K3H5"/>
<evidence type="ECO:0000256" key="5">
    <source>
        <dbReference type="SAM" id="MobiDB-lite"/>
    </source>
</evidence>
<feature type="compositionally biased region" description="Polar residues" evidence="5">
    <location>
        <begin position="297"/>
        <end position="310"/>
    </location>
</feature>
<keyword evidence="8" id="KW-1185">Reference proteome</keyword>
<dbReference type="SMART" id="SM00249">
    <property type="entry name" value="PHD"/>
    <property type="match status" value="1"/>
</dbReference>
<dbReference type="InterPro" id="IPR011011">
    <property type="entry name" value="Znf_FYVE_PHD"/>
</dbReference>
<evidence type="ECO:0000256" key="1">
    <source>
        <dbReference type="ARBA" id="ARBA00022723"/>
    </source>
</evidence>
<dbReference type="Proteomes" id="UP000078512">
    <property type="component" value="Unassembled WGS sequence"/>
</dbReference>
<feature type="compositionally biased region" description="Polar residues" evidence="5">
    <location>
        <begin position="190"/>
        <end position="202"/>
    </location>
</feature>
<feature type="compositionally biased region" description="Low complexity" evidence="5">
    <location>
        <begin position="166"/>
        <end position="185"/>
    </location>
</feature>
<dbReference type="PANTHER" id="PTHR47793:SF1">
    <property type="entry name" value="HISTONE DEACETYLASE COMPLEX SUBUNIT CTI6"/>
    <property type="match status" value="1"/>
</dbReference>
<evidence type="ECO:0000313" key="8">
    <source>
        <dbReference type="Proteomes" id="UP000078512"/>
    </source>
</evidence>
<keyword evidence="2 4" id="KW-0863">Zinc-finger</keyword>
<reference evidence="7 8" key="1">
    <citation type="submission" date="2016-05" db="EMBL/GenBank/DDBJ databases">
        <title>Genome sequencing reveals origins of a unique bacterial endosymbiosis in the earliest lineages of terrestrial Fungi.</title>
        <authorList>
            <consortium name="DOE Joint Genome Institute"/>
            <person name="Uehling J."/>
            <person name="Gryganskyi A."/>
            <person name="Hameed K."/>
            <person name="Tschaplinski T."/>
            <person name="Misztal P."/>
            <person name="Wu S."/>
            <person name="Desiro A."/>
            <person name="Vande Pol N."/>
            <person name="Du Z.-Y."/>
            <person name="Zienkiewicz A."/>
            <person name="Zienkiewicz K."/>
            <person name="Morin E."/>
            <person name="Tisserant E."/>
            <person name="Splivallo R."/>
            <person name="Hainaut M."/>
            <person name="Henrissat B."/>
            <person name="Ohm R."/>
            <person name="Kuo A."/>
            <person name="Yan J."/>
            <person name="Lipzen A."/>
            <person name="Nolan M."/>
            <person name="Labutti K."/>
            <person name="Barry K."/>
            <person name="Goldstein A."/>
            <person name="Labbe J."/>
            <person name="Schadt C."/>
            <person name="Tuskan G."/>
            <person name="Grigoriev I."/>
            <person name="Martin F."/>
            <person name="Vilgalys R."/>
            <person name="Bonito G."/>
        </authorList>
    </citation>
    <scope>NUCLEOTIDE SEQUENCE [LARGE SCALE GENOMIC DNA]</scope>
    <source>
        <strain evidence="7 8">AG-77</strain>
    </source>
</reference>
<dbReference type="GO" id="GO:0061188">
    <property type="term" value="P:negative regulation of rDNA heterochromatin formation"/>
    <property type="evidence" value="ECO:0007669"/>
    <property type="project" value="TreeGrafter"/>
</dbReference>
<dbReference type="GO" id="GO:0070210">
    <property type="term" value="C:Rpd3L-Expanded complex"/>
    <property type="evidence" value="ECO:0007669"/>
    <property type="project" value="TreeGrafter"/>
</dbReference>
<feature type="region of interest" description="Disordered" evidence="5">
    <location>
        <begin position="87"/>
        <end position="317"/>
    </location>
</feature>
<dbReference type="InterPro" id="IPR053051">
    <property type="entry name" value="HDAC_complex_subunit"/>
</dbReference>
<feature type="compositionally biased region" description="Acidic residues" evidence="5">
    <location>
        <begin position="344"/>
        <end position="355"/>
    </location>
</feature>
<feature type="region of interest" description="Disordered" evidence="5">
    <location>
        <begin position="1"/>
        <end position="39"/>
    </location>
</feature>
<dbReference type="EMBL" id="KV442032">
    <property type="protein sequence ID" value="OAQ31009.1"/>
    <property type="molecule type" value="Genomic_DNA"/>
</dbReference>
<feature type="compositionally biased region" description="Polar residues" evidence="5">
    <location>
        <begin position="21"/>
        <end position="39"/>
    </location>
</feature>
<dbReference type="PANTHER" id="PTHR47793">
    <property type="entry name" value="HISTONE DEACETYLASE COMPLEX SUBUNIT CTI6"/>
    <property type="match status" value="1"/>
</dbReference>
<sequence>MSSNVARHAPAKSETKRSKRVLTSTRKSRQQQENIENTLSVSHSSVTLANLPIQKQSTQIRKRLLTECQSNAALTAGDRLSSKRQKLLFDDPPRPDSASPSSSVPPLHRTLSDKSSYLNQAPLHELNPDAKSHSTSALWKRPSQLRRTASDSDADADDEDDPLQRSASPAAKLQALSQSSATSAKGDPDTPSTLKDSLQSTKDVSKTLKQSPSPPSHQPHLSVDDDELFGSDTTLTSPEDDSDDDVTGPSHPTTKVKRTRPSKREVPFSIRTRSKRASSSTVASHSSSESSERDPSMNNASVLPQIQSPVEQPAPESVVGPLVSIAPTSLMARILEGRKRPTDAELDEDEDDSSDDTQPKMSAVVEPLSHKTESPLAPAPSDDVSLNATVVESLLKDIYTAVCLPSENSSPSTLASTVPTVPTAPTAAPEEHVFAMPNLPVLRRNRSYSSSRAKTSRSADLIDRPNTRQYASRQSTRTMPRPRLFQTCRDIMSQSDPDRHRTDIQSISMMLKHSLEQGMRKIQDAAAEAQAKSETNAECKVGSVNLQAWGAVIGNGKGLFRESPRRQRELERIVERRNFVEETYRALDFPSPPPGWDKSSQVILDKLTPEKSPAKTWSSKTEKRWPSELDNTLGCDYCRKTYQDQAGLAYHMERCTMAQMQTSIVTDMDGDSTASETEDQRMARSPTALLEKKAGLKIMDEISENDDEEEDDGGDEEGVIMCVCGSKEDEGAMVQCDKCEVWLHLECLDLSEDDVPEEYFCPTCQGLPTPSTGGKSFRHIPAKASERSRNQTKAGRPRRQSESHGASSAKGSRRVARSKPVPHWMHVRQDTKIETSSDSEDTYSTGTDEDESQHSQERMSSPQVTLNHDWRSVGQGSGSILGYDSEYMNTLFGGSSAHAVFKKSKAPALMLDGSSSQEVQEELTTNLLSTDLGFDDHEEIVFPGASNRHTIMGASFGSDALFDQGYIGGADSLPSSQNLGSDDTIDSDGLRTPIDLWRDTDQRDQWVSNNYGEVISENAAEFCLESSTSVSTEYKSTTVAVGLEHYPELLTNNVIDWYCDQDQLRADNFDIDGLIDLEAVSTIEEN</sequence>
<feature type="compositionally biased region" description="Low complexity" evidence="5">
    <location>
        <begin position="277"/>
        <end position="289"/>
    </location>
</feature>
<dbReference type="InterPro" id="IPR001965">
    <property type="entry name" value="Znf_PHD"/>
</dbReference>
<feature type="domain" description="PHD-type" evidence="6">
    <location>
        <begin position="719"/>
        <end position="767"/>
    </location>
</feature>
<organism evidence="7 8">
    <name type="scientific">Linnemannia elongata AG-77</name>
    <dbReference type="NCBI Taxonomy" id="1314771"/>
    <lineage>
        <taxon>Eukaryota</taxon>
        <taxon>Fungi</taxon>
        <taxon>Fungi incertae sedis</taxon>
        <taxon>Mucoromycota</taxon>
        <taxon>Mortierellomycotina</taxon>
        <taxon>Mortierellomycetes</taxon>
        <taxon>Mortierellales</taxon>
        <taxon>Mortierellaceae</taxon>
        <taxon>Linnemannia</taxon>
    </lineage>
</organism>
<evidence type="ECO:0000256" key="3">
    <source>
        <dbReference type="ARBA" id="ARBA00022833"/>
    </source>
</evidence>
<proteinExistence type="predicted"/>
<dbReference type="Gene3D" id="3.30.40.10">
    <property type="entry name" value="Zinc/RING finger domain, C3HC4 (zinc finger)"/>
    <property type="match status" value="1"/>
</dbReference>
<dbReference type="PROSITE" id="PS50016">
    <property type="entry name" value="ZF_PHD_2"/>
    <property type="match status" value="1"/>
</dbReference>
<dbReference type="OrthoDB" id="79252at2759"/>
<keyword evidence="3" id="KW-0862">Zinc</keyword>
<feature type="compositionally biased region" description="Acidic residues" evidence="5">
    <location>
        <begin position="837"/>
        <end position="851"/>
    </location>
</feature>
<feature type="region of interest" description="Disordered" evidence="5">
    <location>
        <begin position="669"/>
        <end position="688"/>
    </location>
</feature>
<dbReference type="STRING" id="1314771.A0A197K3H5"/>
<keyword evidence="1" id="KW-0479">Metal-binding</keyword>
<dbReference type="GO" id="GO:0061186">
    <property type="term" value="P:negative regulation of silent mating-type cassette heterochromatin formation"/>
    <property type="evidence" value="ECO:0007669"/>
    <property type="project" value="TreeGrafter"/>
</dbReference>
<feature type="region of interest" description="Disordered" evidence="5">
    <location>
        <begin position="337"/>
        <end position="359"/>
    </location>
</feature>